<evidence type="ECO:0000313" key="2">
    <source>
        <dbReference type="EMBL" id="MFD2309336.1"/>
    </source>
</evidence>
<feature type="domain" description="Fe2OG dioxygenase" evidence="1">
    <location>
        <begin position="24"/>
        <end position="112"/>
    </location>
</feature>
<dbReference type="InterPro" id="IPR005123">
    <property type="entry name" value="Oxoglu/Fe-dep_dioxygenase_dom"/>
</dbReference>
<organism evidence="2 3">
    <name type="scientific">Microbulbifer halophilus</name>
    <dbReference type="NCBI Taxonomy" id="453963"/>
    <lineage>
        <taxon>Bacteria</taxon>
        <taxon>Pseudomonadati</taxon>
        <taxon>Pseudomonadota</taxon>
        <taxon>Gammaproteobacteria</taxon>
        <taxon>Cellvibrionales</taxon>
        <taxon>Microbulbiferaceae</taxon>
        <taxon>Microbulbifer</taxon>
    </lineage>
</organism>
<reference evidence="3" key="1">
    <citation type="journal article" date="2019" name="Int. J. Syst. Evol. Microbiol.">
        <title>The Global Catalogue of Microorganisms (GCM) 10K type strain sequencing project: providing services to taxonomists for standard genome sequencing and annotation.</title>
        <authorList>
            <consortium name="The Broad Institute Genomics Platform"/>
            <consortium name="The Broad Institute Genome Sequencing Center for Infectious Disease"/>
            <person name="Wu L."/>
            <person name="Ma J."/>
        </authorList>
    </citation>
    <scope>NUCLEOTIDE SEQUENCE [LARGE SCALE GENOMIC DNA]</scope>
    <source>
        <strain evidence="3">KCTC 12848</strain>
    </source>
</reference>
<evidence type="ECO:0000259" key="1">
    <source>
        <dbReference type="PROSITE" id="PS51471"/>
    </source>
</evidence>
<dbReference type="Proteomes" id="UP001597425">
    <property type="component" value="Unassembled WGS sequence"/>
</dbReference>
<dbReference type="PROSITE" id="PS51471">
    <property type="entry name" value="FE2OG_OXY"/>
    <property type="match status" value="1"/>
</dbReference>
<protein>
    <recommendedName>
        <fullName evidence="1">Fe2OG dioxygenase domain-containing protein</fullName>
    </recommendedName>
</protein>
<keyword evidence="3" id="KW-1185">Reference proteome</keyword>
<accession>A0ABW5E6W2</accession>
<gene>
    <name evidence="2" type="ORF">ACFSKX_02815</name>
</gene>
<dbReference type="RefSeq" id="WP_265720816.1">
    <property type="nucleotide sequence ID" value="NZ_JAPIVK010000006.1"/>
</dbReference>
<comment type="caution">
    <text evidence="2">The sequence shown here is derived from an EMBL/GenBank/DDBJ whole genome shotgun (WGS) entry which is preliminary data.</text>
</comment>
<name>A0ABW5E6W2_9GAMM</name>
<sequence length="113" mass="13258">MKLWRWDRGRQNSGYEKMLLLGAKWPIPFDLYLLRFGEGSSIPPHTDRVESGRHHRLNIVLRQARAGGDFLCDQPIYESSRIKYFRPDRAEHSVSKVKSGTRYVLSLGWVRRS</sequence>
<evidence type="ECO:0000313" key="3">
    <source>
        <dbReference type="Proteomes" id="UP001597425"/>
    </source>
</evidence>
<proteinExistence type="predicted"/>
<dbReference type="EMBL" id="JBHUJD010000003">
    <property type="protein sequence ID" value="MFD2309336.1"/>
    <property type="molecule type" value="Genomic_DNA"/>
</dbReference>